<keyword evidence="9" id="KW-0333">Golgi apparatus</keyword>
<keyword evidence="18" id="KW-0378">Hydrolase</keyword>
<keyword evidence="5 16" id="KW-0812">Transmembrane</keyword>
<feature type="chain" id="PRO_5045438594" description="Pheromone-processing carboxypeptidase KEX1" evidence="17">
    <location>
        <begin position="31"/>
        <end position="553"/>
    </location>
</feature>
<evidence type="ECO:0000256" key="7">
    <source>
        <dbReference type="ARBA" id="ARBA00022729"/>
    </source>
</evidence>
<dbReference type="Pfam" id="PF00450">
    <property type="entry name" value="Peptidase_S10"/>
    <property type="match status" value="1"/>
</dbReference>
<evidence type="ECO:0000256" key="13">
    <source>
        <dbReference type="ARBA" id="ARBA00040403"/>
    </source>
</evidence>
<dbReference type="Gene3D" id="3.40.50.1820">
    <property type="entry name" value="alpha/beta hydrolase"/>
    <property type="match status" value="1"/>
</dbReference>
<evidence type="ECO:0000256" key="1">
    <source>
        <dbReference type="ARBA" id="ARBA00001003"/>
    </source>
</evidence>
<dbReference type="PANTHER" id="PTHR11802">
    <property type="entry name" value="SERINE PROTEASE FAMILY S10 SERINE CARBOXYPEPTIDASE"/>
    <property type="match status" value="1"/>
</dbReference>
<sequence>MNQLATSTMLRTPLFSKLILLLLFVTKCLGQNENQKTAAEYRITTLPGLPSGYDFEHYAGHIGINETINGHLFFWLFKSQVPNSKKLIIWLNGGPGCSSLDGVFLENGPLKALKTGKLLVEDNSWHKHANMLFLDQPIGTGYSYGDDAGYARTMDEVTNGFVVFLSRFFEVFPDLQLNDIYLAGESFAGVYIPYLADGILTYNDKPKNRIKRNLKGLVIGNGWIDPQTQYNSLVEYGYDRGLIKENRKDHIDSLKTSCNELFEKNGDRIRFEPCEEILETMLTDSLTDGKCINQFDIRLKDSYPECGMNWPAHLLEMYDYLKSDVVVTALHAEAKQVPWRECNDLVNTILGDDTSAPPKDLLPGLLARVPILLFYGDQDLVCNHIGIEKALQKIEWNGAKGFGNDMAESWFVNDKLVGMHSSARNLTYLRIFNASHMVPVDKRNESYAMINWFMGIEDASYKVNIGELSKTLPTNNAGLDEQSPPKDLDMSKPNNTADGLAIGLIVGMISMAAFVGVFLGWYIKRRQYTILAPQNGQDSELTDFIIDDEDLSD</sequence>
<evidence type="ECO:0000256" key="3">
    <source>
        <dbReference type="ARBA" id="ARBA00009431"/>
    </source>
</evidence>
<evidence type="ECO:0000256" key="17">
    <source>
        <dbReference type="SAM" id="SignalP"/>
    </source>
</evidence>
<accession>A0ABR2WUW2</accession>
<evidence type="ECO:0000256" key="5">
    <source>
        <dbReference type="ARBA" id="ARBA00022692"/>
    </source>
</evidence>
<evidence type="ECO:0000256" key="11">
    <source>
        <dbReference type="ARBA" id="ARBA00023180"/>
    </source>
</evidence>
<comment type="catalytic activity">
    <reaction evidence="1">
        <text>Preferential release of a C-terminal arginine or lysine residue.</text>
        <dbReference type="EC" id="3.4.16.6"/>
    </reaction>
</comment>
<keyword evidence="6" id="KW-0053">Apoptosis</keyword>
<evidence type="ECO:0000256" key="16">
    <source>
        <dbReference type="SAM" id="Phobius"/>
    </source>
</evidence>
<protein>
    <recommendedName>
        <fullName evidence="14">Pheromone-processing carboxypeptidase KEX1</fullName>
        <ecNumber evidence="12">3.4.16.6</ecNumber>
    </recommendedName>
    <alternativeName>
        <fullName evidence="15">Carboxypeptidase D</fullName>
    </alternativeName>
    <alternativeName>
        <fullName evidence="13">Pheromone-processing carboxypeptidase kex1</fullName>
    </alternativeName>
</protein>
<keyword evidence="11" id="KW-0325">Glycoprotein</keyword>
<reference evidence="18 19" key="1">
    <citation type="submission" date="2023-04" db="EMBL/GenBank/DDBJ databases">
        <title>Genome of Basidiobolus ranarum AG-B5.</title>
        <authorList>
            <person name="Stajich J.E."/>
            <person name="Carter-House D."/>
            <person name="Gryganskyi A."/>
        </authorList>
    </citation>
    <scope>NUCLEOTIDE SEQUENCE [LARGE SCALE GENOMIC DNA]</scope>
    <source>
        <strain evidence="18 19">AG-B5</strain>
    </source>
</reference>
<evidence type="ECO:0000256" key="10">
    <source>
        <dbReference type="ARBA" id="ARBA00023136"/>
    </source>
</evidence>
<dbReference type="EC" id="3.4.16.6" evidence="12"/>
<dbReference type="InterPro" id="IPR029058">
    <property type="entry name" value="AB_hydrolase_fold"/>
</dbReference>
<dbReference type="PANTHER" id="PTHR11802:SF190">
    <property type="entry name" value="PHEROMONE-PROCESSING CARBOXYPEPTIDASE KEX1"/>
    <property type="match status" value="1"/>
</dbReference>
<feature type="transmembrane region" description="Helical" evidence="16">
    <location>
        <begin position="500"/>
        <end position="523"/>
    </location>
</feature>
<evidence type="ECO:0000256" key="8">
    <source>
        <dbReference type="ARBA" id="ARBA00022989"/>
    </source>
</evidence>
<evidence type="ECO:0000313" key="18">
    <source>
        <dbReference type="EMBL" id="KAK9765292.1"/>
    </source>
</evidence>
<gene>
    <name evidence="18" type="primary">KEX1_4</name>
    <name evidence="18" type="ORF">K7432_006502</name>
</gene>
<keyword evidence="18" id="KW-0645">Protease</keyword>
<dbReference type="EMBL" id="JASJQH010000289">
    <property type="protein sequence ID" value="KAK9765292.1"/>
    <property type="molecule type" value="Genomic_DNA"/>
</dbReference>
<dbReference type="Proteomes" id="UP001479436">
    <property type="component" value="Unassembled WGS sequence"/>
</dbReference>
<name>A0ABR2WUW2_9FUNG</name>
<comment type="caution">
    <text evidence="18">The sequence shown here is derived from an EMBL/GenBank/DDBJ whole genome shotgun (WGS) entry which is preliminary data.</text>
</comment>
<dbReference type="GO" id="GO:0004185">
    <property type="term" value="F:serine-type carboxypeptidase activity"/>
    <property type="evidence" value="ECO:0007669"/>
    <property type="project" value="UniProtKB-EC"/>
</dbReference>
<dbReference type="SUPFAM" id="SSF53474">
    <property type="entry name" value="alpha/beta-Hydrolases"/>
    <property type="match status" value="1"/>
</dbReference>
<keyword evidence="8 16" id="KW-1133">Transmembrane helix</keyword>
<comment type="similarity">
    <text evidence="3">Belongs to the peptidase S10 family.</text>
</comment>
<dbReference type="InterPro" id="IPR001563">
    <property type="entry name" value="Peptidase_S10"/>
</dbReference>
<feature type="signal peptide" evidence="17">
    <location>
        <begin position="1"/>
        <end position="30"/>
    </location>
</feature>
<evidence type="ECO:0000313" key="19">
    <source>
        <dbReference type="Proteomes" id="UP001479436"/>
    </source>
</evidence>
<dbReference type="PRINTS" id="PR00724">
    <property type="entry name" value="CRBOXYPTASEC"/>
</dbReference>
<proteinExistence type="inferred from homology"/>
<evidence type="ECO:0000256" key="6">
    <source>
        <dbReference type="ARBA" id="ARBA00022703"/>
    </source>
</evidence>
<evidence type="ECO:0000256" key="9">
    <source>
        <dbReference type="ARBA" id="ARBA00023034"/>
    </source>
</evidence>
<evidence type="ECO:0000256" key="12">
    <source>
        <dbReference type="ARBA" id="ARBA00038895"/>
    </source>
</evidence>
<keyword evidence="10 16" id="KW-0472">Membrane</keyword>
<dbReference type="GO" id="GO:0006508">
    <property type="term" value="P:proteolysis"/>
    <property type="evidence" value="ECO:0007669"/>
    <property type="project" value="UniProtKB-KW"/>
</dbReference>
<keyword evidence="4 18" id="KW-0121">Carboxypeptidase</keyword>
<evidence type="ECO:0000256" key="4">
    <source>
        <dbReference type="ARBA" id="ARBA00022645"/>
    </source>
</evidence>
<keyword evidence="19" id="KW-1185">Reference proteome</keyword>
<evidence type="ECO:0000256" key="14">
    <source>
        <dbReference type="ARBA" id="ARBA00040628"/>
    </source>
</evidence>
<evidence type="ECO:0000256" key="2">
    <source>
        <dbReference type="ARBA" id="ARBA00004393"/>
    </source>
</evidence>
<organism evidence="18 19">
    <name type="scientific">Basidiobolus ranarum</name>
    <dbReference type="NCBI Taxonomy" id="34480"/>
    <lineage>
        <taxon>Eukaryota</taxon>
        <taxon>Fungi</taxon>
        <taxon>Fungi incertae sedis</taxon>
        <taxon>Zoopagomycota</taxon>
        <taxon>Entomophthoromycotina</taxon>
        <taxon>Basidiobolomycetes</taxon>
        <taxon>Basidiobolales</taxon>
        <taxon>Basidiobolaceae</taxon>
        <taxon>Basidiobolus</taxon>
    </lineage>
</organism>
<keyword evidence="7 17" id="KW-0732">Signal</keyword>
<comment type="subcellular location">
    <subcellularLocation>
        <location evidence="2">Golgi apparatus</location>
        <location evidence="2">trans-Golgi network membrane</location>
        <topology evidence="2">Single-pass type I membrane protein</topology>
    </subcellularLocation>
</comment>
<evidence type="ECO:0000256" key="15">
    <source>
        <dbReference type="ARBA" id="ARBA00042717"/>
    </source>
</evidence>